<dbReference type="EMBL" id="MU007064">
    <property type="protein sequence ID" value="KAF2426492.1"/>
    <property type="molecule type" value="Genomic_DNA"/>
</dbReference>
<dbReference type="GO" id="GO:0006515">
    <property type="term" value="P:protein quality control for misfolded or incompletely synthesized proteins"/>
    <property type="evidence" value="ECO:0007669"/>
    <property type="project" value="TreeGrafter"/>
</dbReference>
<evidence type="ECO:0000313" key="3">
    <source>
        <dbReference type="Proteomes" id="UP000800235"/>
    </source>
</evidence>
<dbReference type="InterPro" id="IPR011990">
    <property type="entry name" value="TPR-like_helical_dom_sf"/>
</dbReference>
<gene>
    <name evidence="2" type="ORF">EJ08DRAFT_593691</name>
</gene>
<dbReference type="PANTHER" id="PTHR28142">
    <property type="entry name" value="MITOCHONDRIAL INNER MEMBRANE I-AAA PROTEASE SUPERCOMPLEX SUBUNIT MGR3-RELATED"/>
    <property type="match status" value="1"/>
</dbReference>
<feature type="compositionally biased region" description="Polar residues" evidence="1">
    <location>
        <begin position="237"/>
        <end position="261"/>
    </location>
</feature>
<dbReference type="AlphaFoldDB" id="A0A9P4NL18"/>
<sequence length="357" mass="39996">MILALASLGYVNYYYLTHIIAPYHKYPEEVAKPLRKASYYMIESPDPKLALKWLREALRVIEETGMHPFSDEVIGVKLRLAGLFEKYHHHHLAIEVLETIRKDCFRFVDLMGDKHIKDGQRTRILKKTIEIGIKLGELYSGPNIDDQEAAEAVLISAVETMLQERMRRDKLGTQEGEEDWPTDEENGATLEALGTQYEATNKHHLAAPLYLQAINWCPPKSCHRVILMNNLAASLAQQSPPKSFNSPTQASQLKSTSSKSPPSYADYRDQASLWAKHAIALSQSIAPPDRTEECDVGCVVATHNLGEFAEMSGKVAEASRLYYEAESLAKGMKYEDGIAQARQGLARLAGEKPEIGR</sequence>
<comment type="caution">
    <text evidence="2">The sequence shown here is derived from an EMBL/GenBank/DDBJ whole genome shotgun (WGS) entry which is preliminary data.</text>
</comment>
<evidence type="ECO:0000256" key="1">
    <source>
        <dbReference type="SAM" id="MobiDB-lite"/>
    </source>
</evidence>
<dbReference type="CDD" id="cd24145">
    <property type="entry name" value="Mgr3-like"/>
    <property type="match status" value="1"/>
</dbReference>
<protein>
    <submittedName>
        <fullName evidence="2">Uncharacterized protein</fullName>
    </submittedName>
</protein>
<dbReference type="InterPro" id="IPR040201">
    <property type="entry name" value="Mrg3-like"/>
</dbReference>
<keyword evidence="3" id="KW-1185">Reference proteome</keyword>
<dbReference type="PANTHER" id="PTHR28142:SF1">
    <property type="entry name" value="MITOCHONDRIAL INNER MEMBRANE I-AAA PROTEASE SUPERCOMPLEX SUBUNIT MGR3-RELATED"/>
    <property type="match status" value="1"/>
</dbReference>
<reference evidence="2" key="1">
    <citation type="journal article" date="2020" name="Stud. Mycol.">
        <title>101 Dothideomycetes genomes: a test case for predicting lifestyles and emergence of pathogens.</title>
        <authorList>
            <person name="Haridas S."/>
            <person name="Albert R."/>
            <person name="Binder M."/>
            <person name="Bloem J."/>
            <person name="Labutti K."/>
            <person name="Salamov A."/>
            <person name="Andreopoulos B."/>
            <person name="Baker S."/>
            <person name="Barry K."/>
            <person name="Bills G."/>
            <person name="Bluhm B."/>
            <person name="Cannon C."/>
            <person name="Castanera R."/>
            <person name="Culley D."/>
            <person name="Daum C."/>
            <person name="Ezra D."/>
            <person name="Gonzalez J."/>
            <person name="Henrissat B."/>
            <person name="Kuo A."/>
            <person name="Liang C."/>
            <person name="Lipzen A."/>
            <person name="Lutzoni F."/>
            <person name="Magnuson J."/>
            <person name="Mondo S."/>
            <person name="Nolan M."/>
            <person name="Ohm R."/>
            <person name="Pangilinan J."/>
            <person name="Park H.-J."/>
            <person name="Ramirez L."/>
            <person name="Alfaro M."/>
            <person name="Sun H."/>
            <person name="Tritt A."/>
            <person name="Yoshinaga Y."/>
            <person name="Zwiers L.-H."/>
            <person name="Turgeon B."/>
            <person name="Goodwin S."/>
            <person name="Spatafora J."/>
            <person name="Crous P."/>
            <person name="Grigoriev I."/>
        </authorList>
    </citation>
    <scope>NUCLEOTIDE SEQUENCE</scope>
    <source>
        <strain evidence="2">CBS 130266</strain>
    </source>
</reference>
<proteinExistence type="predicted"/>
<feature type="region of interest" description="Disordered" evidence="1">
    <location>
        <begin position="237"/>
        <end position="265"/>
    </location>
</feature>
<dbReference type="OrthoDB" id="10050400at2759"/>
<evidence type="ECO:0000313" key="2">
    <source>
        <dbReference type="EMBL" id="KAF2426492.1"/>
    </source>
</evidence>
<accession>A0A9P4NL18</accession>
<name>A0A9P4NL18_9PEZI</name>
<dbReference type="GO" id="GO:0051787">
    <property type="term" value="F:misfolded protein binding"/>
    <property type="evidence" value="ECO:0007669"/>
    <property type="project" value="TreeGrafter"/>
</dbReference>
<dbReference type="SUPFAM" id="SSF48452">
    <property type="entry name" value="TPR-like"/>
    <property type="match status" value="1"/>
</dbReference>
<organism evidence="2 3">
    <name type="scientific">Tothia fuscella</name>
    <dbReference type="NCBI Taxonomy" id="1048955"/>
    <lineage>
        <taxon>Eukaryota</taxon>
        <taxon>Fungi</taxon>
        <taxon>Dikarya</taxon>
        <taxon>Ascomycota</taxon>
        <taxon>Pezizomycotina</taxon>
        <taxon>Dothideomycetes</taxon>
        <taxon>Pleosporomycetidae</taxon>
        <taxon>Venturiales</taxon>
        <taxon>Cylindrosympodiaceae</taxon>
        <taxon>Tothia</taxon>
    </lineage>
</organism>
<dbReference type="GO" id="GO:0031942">
    <property type="term" value="C:i-AAA complex"/>
    <property type="evidence" value="ECO:0007669"/>
    <property type="project" value="TreeGrafter"/>
</dbReference>
<dbReference type="Gene3D" id="1.25.40.10">
    <property type="entry name" value="Tetratricopeptide repeat domain"/>
    <property type="match status" value="1"/>
</dbReference>
<dbReference type="Proteomes" id="UP000800235">
    <property type="component" value="Unassembled WGS sequence"/>
</dbReference>